<organism evidence="1 2">
    <name type="scientific">Rhizophagus irregularis (strain DAOM 181602 / DAOM 197198 / MUCL 43194)</name>
    <name type="common">Arbuscular mycorrhizal fungus</name>
    <name type="synonym">Glomus intraradices</name>
    <dbReference type="NCBI Taxonomy" id="747089"/>
    <lineage>
        <taxon>Eukaryota</taxon>
        <taxon>Fungi</taxon>
        <taxon>Fungi incertae sedis</taxon>
        <taxon>Mucoromycota</taxon>
        <taxon>Glomeromycotina</taxon>
        <taxon>Glomeromycetes</taxon>
        <taxon>Glomerales</taxon>
        <taxon>Glomeraceae</taxon>
        <taxon>Rhizophagus</taxon>
    </lineage>
</organism>
<protein>
    <submittedName>
        <fullName evidence="1">Uncharacterized protein</fullName>
    </submittedName>
</protein>
<comment type="caution">
    <text evidence="1">The sequence shown here is derived from an EMBL/GenBank/DDBJ whole genome shotgun (WGS) entry which is preliminary data.</text>
</comment>
<reference evidence="1 2" key="2">
    <citation type="journal article" date="2018" name="New Phytol.">
        <title>High intraspecific genome diversity in the model arbuscular mycorrhizal symbiont Rhizophagus irregularis.</title>
        <authorList>
            <person name="Chen E.C.H."/>
            <person name="Morin E."/>
            <person name="Beaudet D."/>
            <person name="Noel J."/>
            <person name="Yildirir G."/>
            <person name="Ndikumana S."/>
            <person name="Charron P."/>
            <person name="St-Onge C."/>
            <person name="Giorgi J."/>
            <person name="Kruger M."/>
            <person name="Marton T."/>
            <person name="Ropars J."/>
            <person name="Grigoriev I.V."/>
            <person name="Hainaut M."/>
            <person name="Henrissat B."/>
            <person name="Roux C."/>
            <person name="Martin F."/>
            <person name="Corradi N."/>
        </authorList>
    </citation>
    <scope>NUCLEOTIDE SEQUENCE [LARGE SCALE GENOMIC DNA]</scope>
    <source>
        <strain evidence="1 2">DAOM 197198</strain>
    </source>
</reference>
<dbReference type="Proteomes" id="UP000018888">
    <property type="component" value="Unassembled WGS sequence"/>
</dbReference>
<gene>
    <name evidence="1" type="ORF">GLOIN_2v1798242</name>
</gene>
<dbReference type="EMBL" id="AUPC02000144">
    <property type="protein sequence ID" value="POG68958.1"/>
    <property type="molecule type" value="Genomic_DNA"/>
</dbReference>
<reference evidence="1 2" key="1">
    <citation type="journal article" date="2013" name="Proc. Natl. Acad. Sci. U.S.A.">
        <title>Genome of an arbuscular mycorrhizal fungus provides insight into the oldest plant symbiosis.</title>
        <authorList>
            <person name="Tisserant E."/>
            <person name="Malbreil M."/>
            <person name="Kuo A."/>
            <person name="Kohler A."/>
            <person name="Symeonidi A."/>
            <person name="Balestrini R."/>
            <person name="Charron P."/>
            <person name="Duensing N."/>
            <person name="Frei Dit Frey N."/>
            <person name="Gianinazzi-Pearson V."/>
            <person name="Gilbert L.B."/>
            <person name="Handa Y."/>
            <person name="Herr J.R."/>
            <person name="Hijri M."/>
            <person name="Koul R."/>
            <person name="Kawaguchi M."/>
            <person name="Krajinski F."/>
            <person name="Lammers P.J."/>
            <person name="Masclaux F.G."/>
            <person name="Murat C."/>
            <person name="Morin E."/>
            <person name="Ndikumana S."/>
            <person name="Pagni M."/>
            <person name="Petitpierre D."/>
            <person name="Requena N."/>
            <person name="Rosikiewicz P."/>
            <person name="Riley R."/>
            <person name="Saito K."/>
            <person name="San Clemente H."/>
            <person name="Shapiro H."/>
            <person name="van Tuinen D."/>
            <person name="Becard G."/>
            <person name="Bonfante P."/>
            <person name="Paszkowski U."/>
            <person name="Shachar-Hill Y.Y."/>
            <person name="Tuskan G.A."/>
            <person name="Young P.W."/>
            <person name="Sanders I.R."/>
            <person name="Henrissat B."/>
            <person name="Rensing S.A."/>
            <person name="Grigoriev I.V."/>
            <person name="Corradi N."/>
            <person name="Roux C."/>
            <person name="Martin F."/>
        </authorList>
    </citation>
    <scope>NUCLEOTIDE SEQUENCE [LARGE SCALE GENOMIC DNA]</scope>
    <source>
        <strain evidence="1 2">DAOM 197198</strain>
    </source>
</reference>
<keyword evidence="2" id="KW-1185">Reference proteome</keyword>
<accession>A0A2P4PUA5</accession>
<evidence type="ECO:0000313" key="1">
    <source>
        <dbReference type="EMBL" id="POG68958.1"/>
    </source>
</evidence>
<name>A0A2P4PUA5_RHIID</name>
<evidence type="ECO:0000313" key="2">
    <source>
        <dbReference type="Proteomes" id="UP000018888"/>
    </source>
</evidence>
<proteinExistence type="predicted"/>
<dbReference type="AlphaFoldDB" id="A0A2P4PUA5"/>
<dbReference type="VEuPathDB" id="FungiDB:RhiirFUN_014803"/>
<sequence>MKGMLVSVSKVLLTFLNNAPFPTIPFILKSKAAQKCQNVTTGSTTCMREGQVSTSSRVKLIPFASGADPAFITMSKINPIILSDIETISDDETISEDEYSEKDEQNFNENEEPIAFFTKYLSVPEVIHSALPIEYPKTSPQGVATIFKITGWANPITCFNDIQYSNNGTGGSTTIQNCPYIGVSVKKDVRKCQGIKHCSFADPNFINEQHNEVDMESETFIKLNQHKYNNNKKVKTYKGEKWHRYIKVQEEIDLELLRDLFQGRDFIKFIPYDLAACPYIALVCIGTHNHPPPPPECTPVGIRDELQTMIQNIITSDDSVTPRSIIAKNNSINATFDKDTLSEVHASLNNVDKLRTLVAKCYKNMHPYGQGNLGVMHSVQCKKFDMHNYVRRIEQFEDGQTLILCMLDFQAKALQNLKCFQIDLTFKRVQGDINEFEVNSYDEMHKLSKYIN</sequence>